<evidence type="ECO:0000313" key="2">
    <source>
        <dbReference type="Proteomes" id="UP000219338"/>
    </source>
</evidence>
<dbReference type="EMBL" id="FUEG01000006">
    <property type="protein sequence ID" value="SJL05250.1"/>
    <property type="molecule type" value="Genomic_DNA"/>
</dbReference>
<dbReference type="InterPro" id="IPR036397">
    <property type="entry name" value="RNaseH_sf"/>
</dbReference>
<dbReference type="InterPro" id="IPR050951">
    <property type="entry name" value="Retrovirus_Pol_polyprotein"/>
</dbReference>
<reference evidence="2" key="1">
    <citation type="journal article" date="2017" name="Nat. Ecol. Evol.">
        <title>Genome expansion and lineage-specific genetic innovations in the forest pathogenic fungi Armillaria.</title>
        <authorList>
            <person name="Sipos G."/>
            <person name="Prasanna A.N."/>
            <person name="Walter M.C."/>
            <person name="O'Connor E."/>
            <person name="Balint B."/>
            <person name="Krizsan K."/>
            <person name="Kiss B."/>
            <person name="Hess J."/>
            <person name="Varga T."/>
            <person name="Slot J."/>
            <person name="Riley R."/>
            <person name="Boka B."/>
            <person name="Rigling D."/>
            <person name="Barry K."/>
            <person name="Lee J."/>
            <person name="Mihaltcheva S."/>
            <person name="LaButti K."/>
            <person name="Lipzen A."/>
            <person name="Waldron R."/>
            <person name="Moloney N.M."/>
            <person name="Sperisen C."/>
            <person name="Kredics L."/>
            <person name="Vagvoelgyi C."/>
            <person name="Patrignani A."/>
            <person name="Fitzpatrick D."/>
            <person name="Nagy I."/>
            <person name="Doyle S."/>
            <person name="Anderson J.B."/>
            <person name="Grigoriev I.V."/>
            <person name="Gueldener U."/>
            <person name="Muensterkoetter M."/>
            <person name="Nagy L.G."/>
        </authorList>
    </citation>
    <scope>NUCLEOTIDE SEQUENCE [LARGE SCALE GENOMIC DNA]</scope>
    <source>
        <strain evidence="2">C18/9</strain>
    </source>
</reference>
<dbReference type="Gene3D" id="3.30.420.10">
    <property type="entry name" value="Ribonuclease H-like superfamily/Ribonuclease H"/>
    <property type="match status" value="1"/>
</dbReference>
<dbReference type="GO" id="GO:0003676">
    <property type="term" value="F:nucleic acid binding"/>
    <property type="evidence" value="ECO:0007669"/>
    <property type="project" value="InterPro"/>
</dbReference>
<dbReference type="OMA" id="PEHNIAS"/>
<accession>A0A284R968</accession>
<evidence type="ECO:0008006" key="3">
    <source>
        <dbReference type="Google" id="ProtNLM"/>
    </source>
</evidence>
<dbReference type="STRING" id="47428.A0A284R968"/>
<sequence>MELHFTSRYHLEADGQTEHANQTLEQYIHIYCSYQQNNWDLLLSIAKFAYNNVLNASTGISSFFTNKGYHPNMTIHPEHNIASTQAHDFVVNLDELHQFLCDEITQAQSYYKIQADKCQNPASPFKVDKKVFFSSKHIKTTCPTAKFVEKFLGPFEIIA</sequence>
<dbReference type="PANTHER" id="PTHR37984">
    <property type="entry name" value="PROTEIN CBG26694"/>
    <property type="match status" value="1"/>
</dbReference>
<keyword evidence="2" id="KW-1185">Reference proteome</keyword>
<organism evidence="1 2">
    <name type="scientific">Armillaria ostoyae</name>
    <name type="common">Armillaria root rot fungus</name>
    <dbReference type="NCBI Taxonomy" id="47428"/>
    <lineage>
        <taxon>Eukaryota</taxon>
        <taxon>Fungi</taxon>
        <taxon>Dikarya</taxon>
        <taxon>Basidiomycota</taxon>
        <taxon>Agaricomycotina</taxon>
        <taxon>Agaricomycetes</taxon>
        <taxon>Agaricomycetidae</taxon>
        <taxon>Agaricales</taxon>
        <taxon>Marasmiineae</taxon>
        <taxon>Physalacriaceae</taxon>
        <taxon>Armillaria</taxon>
    </lineage>
</organism>
<dbReference type="SUPFAM" id="SSF53098">
    <property type="entry name" value="Ribonuclease H-like"/>
    <property type="match status" value="1"/>
</dbReference>
<gene>
    <name evidence="1" type="ORF">ARMOST_08616</name>
</gene>
<dbReference type="Proteomes" id="UP000219338">
    <property type="component" value="Unassembled WGS sequence"/>
</dbReference>
<name>A0A284R968_ARMOS</name>
<dbReference type="InterPro" id="IPR012337">
    <property type="entry name" value="RNaseH-like_sf"/>
</dbReference>
<dbReference type="AlphaFoldDB" id="A0A284R968"/>
<dbReference type="PANTHER" id="PTHR37984:SF15">
    <property type="entry name" value="INTEGRASE CATALYTIC DOMAIN-CONTAINING PROTEIN"/>
    <property type="match status" value="1"/>
</dbReference>
<protein>
    <recommendedName>
        <fullName evidence="3">Integrase catalytic domain-containing protein</fullName>
    </recommendedName>
</protein>
<proteinExistence type="predicted"/>
<dbReference type="OrthoDB" id="3364639at2759"/>
<evidence type="ECO:0000313" key="1">
    <source>
        <dbReference type="EMBL" id="SJL05250.1"/>
    </source>
</evidence>